<dbReference type="InterPro" id="IPR005671">
    <property type="entry name" value="LeuA_bact_synth"/>
</dbReference>
<feature type="binding site" evidence="12">
    <location>
        <position position="238"/>
    </location>
    <ligand>
        <name>Mn(2+)</name>
        <dbReference type="ChEBI" id="CHEBI:29035"/>
    </ligand>
</feature>
<dbReference type="PANTHER" id="PTHR10277">
    <property type="entry name" value="HOMOCITRATE SYNTHASE-RELATED"/>
    <property type="match status" value="1"/>
</dbReference>
<dbReference type="GO" id="GO:0030145">
    <property type="term" value="F:manganese ion binding"/>
    <property type="evidence" value="ECO:0007669"/>
    <property type="project" value="UniProtKB-UniRule"/>
</dbReference>
<dbReference type="UniPathway" id="UPA00048">
    <property type="reaction ID" value="UER00070"/>
</dbReference>
<dbReference type="InterPro" id="IPR036230">
    <property type="entry name" value="LeuA_allosteric_dom_sf"/>
</dbReference>
<keyword evidence="8 12" id="KW-0808">Transferase</keyword>
<evidence type="ECO:0000256" key="4">
    <source>
        <dbReference type="ARBA" id="ARBA00018198"/>
    </source>
</evidence>
<evidence type="ECO:0000313" key="15">
    <source>
        <dbReference type="Proteomes" id="UP000316674"/>
    </source>
</evidence>
<feature type="binding site" evidence="12">
    <location>
        <position position="202"/>
    </location>
    <ligand>
        <name>Mn(2+)</name>
        <dbReference type="ChEBI" id="CHEBI:29035"/>
    </ligand>
</feature>
<dbReference type="Pfam" id="PF00682">
    <property type="entry name" value="HMGL-like"/>
    <property type="match status" value="1"/>
</dbReference>
<dbReference type="Pfam" id="PF22617">
    <property type="entry name" value="HCS_D2"/>
    <property type="match status" value="1"/>
</dbReference>
<dbReference type="CDD" id="cd07940">
    <property type="entry name" value="DRE_TIM_IPMS"/>
    <property type="match status" value="1"/>
</dbReference>
<evidence type="ECO:0000313" key="14">
    <source>
        <dbReference type="EMBL" id="TEU03121.1"/>
    </source>
</evidence>
<evidence type="ECO:0000259" key="13">
    <source>
        <dbReference type="PROSITE" id="PS50991"/>
    </source>
</evidence>
<dbReference type="PROSITE" id="PS00816">
    <property type="entry name" value="AIPM_HOMOCIT_SYNTH_2"/>
    <property type="match status" value="1"/>
</dbReference>
<dbReference type="InterPro" id="IPR050073">
    <property type="entry name" value="2-IPM_HCS-like"/>
</dbReference>
<dbReference type="InterPro" id="IPR002034">
    <property type="entry name" value="AIPM/Hcit_synth_CS"/>
</dbReference>
<dbReference type="NCBIfam" id="TIGR00973">
    <property type="entry name" value="leuA_bact"/>
    <property type="match status" value="1"/>
</dbReference>
<dbReference type="SUPFAM" id="SSF110921">
    <property type="entry name" value="2-isopropylmalate synthase LeuA, allosteric (dimerisation) domain"/>
    <property type="match status" value="1"/>
</dbReference>
<keyword evidence="11 12" id="KW-0100">Branched-chain amino acid biosynthesis</keyword>
<dbReference type="PANTHER" id="PTHR10277:SF9">
    <property type="entry name" value="2-ISOPROPYLMALATE SYNTHASE 1, CHLOROPLASTIC-RELATED"/>
    <property type="match status" value="1"/>
</dbReference>
<sequence length="506" mass="55544">MMERVFIFDTTLRDGEQTPGASLTVREKLEIARQLEKLGVDVIEAGFPATSPGDFEAVRRITQEVSVPVIAALARALPFDIKQAGEALKKAKKGRVHTFIGTSPIHMKYQLNKSPQQVLQLARKAVKLAREYTSKVEFSPMDATRSDFVFLCEVIEAVINEGAGVINIPDTVGYSAPEEFGSLIQRIMEKVPDINETILSVHCHNDLGMATANSLAAIKKGARQIECAINGLGERAGNTSLEEVVMALKTRQDFFSFSTSIHTQQIYRTSRLVSRLTGIFVQPNKAIVGENAFRHESGIHQDGVLKKAATFEIMSPSSIGVKGEGLVLGKLSGRHAFKERLKELGFLLKDKELELAFGAFKELADKKKNIYDEDLVFIVEEKISEIPEVYTLDYIHTVTGNKILSTATVRVKKKGEMFQEAACGDGPVDAAYKAIDRITGIRLALVDYSIHSVTGGKDALGEVMIKVKGEGNLITGKGASTDIIEASAKAYINAINRLVYRQRNNK</sequence>
<dbReference type="InterPro" id="IPR000891">
    <property type="entry name" value="PYR_CT"/>
</dbReference>
<accession>A0A523ZH58</accession>
<evidence type="ECO:0000256" key="1">
    <source>
        <dbReference type="ARBA" id="ARBA00004689"/>
    </source>
</evidence>
<dbReference type="PROSITE" id="PS50991">
    <property type="entry name" value="PYR_CT"/>
    <property type="match status" value="1"/>
</dbReference>
<comment type="function">
    <text evidence="12">Catalyzes the condensation of the acetyl group of acetyl-CoA with 3-methyl-2-oxobutanoate (2-ketoisovalerate) to form 3-carboxy-3-hydroxy-4-methylpentanoate (2-isopropylmalate).</text>
</comment>
<dbReference type="EC" id="2.3.3.13" evidence="3 12"/>
<dbReference type="Proteomes" id="UP000316674">
    <property type="component" value="Unassembled WGS sequence"/>
</dbReference>
<dbReference type="FunFam" id="1.10.238.260:FF:000001">
    <property type="entry name" value="2-isopropylmalate synthase"/>
    <property type="match status" value="1"/>
</dbReference>
<dbReference type="SUPFAM" id="SSF51569">
    <property type="entry name" value="Aldolase"/>
    <property type="match status" value="1"/>
</dbReference>
<dbReference type="Gene3D" id="1.10.238.260">
    <property type="match status" value="1"/>
</dbReference>
<keyword evidence="5 12" id="KW-0432">Leucine biosynthesis</keyword>
<keyword evidence="7 12" id="KW-0028">Amino-acid biosynthesis</keyword>
<dbReference type="EMBL" id="SOHY01000078">
    <property type="protein sequence ID" value="TEU03121.1"/>
    <property type="molecule type" value="Genomic_DNA"/>
</dbReference>
<feature type="binding site" evidence="12">
    <location>
        <position position="14"/>
    </location>
    <ligand>
        <name>Mn(2+)</name>
        <dbReference type="ChEBI" id="CHEBI:29035"/>
    </ligand>
</feature>
<dbReference type="GO" id="GO:0005737">
    <property type="term" value="C:cytoplasm"/>
    <property type="evidence" value="ECO:0007669"/>
    <property type="project" value="UniProtKB-UniRule"/>
</dbReference>
<dbReference type="GO" id="GO:0009098">
    <property type="term" value="P:L-leucine biosynthetic process"/>
    <property type="evidence" value="ECO:0007669"/>
    <property type="project" value="UniProtKB-UniRule"/>
</dbReference>
<dbReference type="NCBIfam" id="NF002085">
    <property type="entry name" value="PRK00915.1-2"/>
    <property type="match status" value="1"/>
</dbReference>
<comment type="pathway">
    <text evidence="1 12">Amino-acid biosynthesis; L-leucine biosynthesis; L-leucine from 3-methyl-2-oxobutanoate: step 1/4.</text>
</comment>
<evidence type="ECO:0000256" key="5">
    <source>
        <dbReference type="ARBA" id="ARBA00022430"/>
    </source>
</evidence>
<dbReference type="Gene3D" id="3.20.20.70">
    <property type="entry name" value="Aldolase class I"/>
    <property type="match status" value="1"/>
</dbReference>
<dbReference type="InterPro" id="IPR054691">
    <property type="entry name" value="LeuA/HCS_post-cat"/>
</dbReference>
<keyword evidence="10 12" id="KW-0464">Manganese</keyword>
<keyword evidence="6 12" id="KW-0963">Cytoplasm</keyword>
<dbReference type="AlphaFoldDB" id="A0A523ZH58"/>
<dbReference type="NCBIfam" id="NF002086">
    <property type="entry name" value="PRK00915.1-3"/>
    <property type="match status" value="1"/>
</dbReference>
<dbReference type="NCBIfam" id="NF002087">
    <property type="entry name" value="PRK00915.1-4"/>
    <property type="match status" value="1"/>
</dbReference>
<dbReference type="Gene3D" id="3.30.160.270">
    <property type="match status" value="1"/>
</dbReference>
<dbReference type="PROSITE" id="PS00815">
    <property type="entry name" value="AIPM_HOMOCIT_SYNTH_1"/>
    <property type="match status" value="1"/>
</dbReference>
<evidence type="ECO:0000256" key="2">
    <source>
        <dbReference type="ARBA" id="ARBA00009396"/>
    </source>
</evidence>
<feature type="region of interest" description="Regulatory domain" evidence="12">
    <location>
        <begin position="391"/>
        <end position="506"/>
    </location>
</feature>
<dbReference type="GO" id="GO:0003985">
    <property type="term" value="F:acetyl-CoA C-acetyltransferase activity"/>
    <property type="evidence" value="ECO:0007669"/>
    <property type="project" value="UniProtKB-UniRule"/>
</dbReference>
<evidence type="ECO:0000256" key="11">
    <source>
        <dbReference type="ARBA" id="ARBA00023304"/>
    </source>
</evidence>
<comment type="cofactor">
    <cofactor evidence="12">
        <name>Mn(2+)</name>
        <dbReference type="ChEBI" id="CHEBI:29035"/>
    </cofactor>
</comment>
<evidence type="ECO:0000256" key="6">
    <source>
        <dbReference type="ARBA" id="ARBA00022490"/>
    </source>
</evidence>
<comment type="similarity">
    <text evidence="2 12">Belongs to the alpha-IPM synthase/homocitrate synthase family. LeuA type 1 subfamily.</text>
</comment>
<keyword evidence="14" id="KW-0012">Acyltransferase</keyword>
<evidence type="ECO:0000256" key="10">
    <source>
        <dbReference type="ARBA" id="ARBA00023211"/>
    </source>
</evidence>
<proteinExistence type="inferred from homology"/>
<evidence type="ECO:0000256" key="12">
    <source>
        <dbReference type="HAMAP-Rule" id="MF_01025"/>
    </source>
</evidence>
<dbReference type="SMART" id="SM00917">
    <property type="entry name" value="LeuA_dimer"/>
    <property type="match status" value="1"/>
</dbReference>
<dbReference type="FunFam" id="3.30.160.270:FF:000001">
    <property type="entry name" value="2-isopropylmalate synthase"/>
    <property type="match status" value="1"/>
</dbReference>
<organism evidence="14 15">
    <name type="scientific">Aerophobetes bacterium</name>
    <dbReference type="NCBI Taxonomy" id="2030807"/>
    <lineage>
        <taxon>Bacteria</taxon>
        <taxon>Candidatus Aerophobota</taxon>
    </lineage>
</organism>
<dbReference type="InterPro" id="IPR013709">
    <property type="entry name" value="2-isopropylmalate_synth_dimer"/>
</dbReference>
<feature type="domain" description="Pyruvate carboxyltransferase" evidence="13">
    <location>
        <begin position="5"/>
        <end position="267"/>
    </location>
</feature>
<protein>
    <recommendedName>
        <fullName evidence="4 12">2-isopropylmalate synthase</fullName>
        <ecNumber evidence="3 12">2.3.3.13</ecNumber>
    </recommendedName>
    <alternativeName>
        <fullName evidence="12">Alpha-IPM synthase</fullName>
    </alternativeName>
    <alternativeName>
        <fullName evidence="12">Alpha-isopropylmalate synthase</fullName>
    </alternativeName>
</protein>
<comment type="caution">
    <text evidence="14">The sequence shown here is derived from an EMBL/GenBank/DDBJ whole genome shotgun (WGS) entry which is preliminary data.</text>
</comment>
<dbReference type="HAMAP" id="MF_01025">
    <property type="entry name" value="LeuA_type1"/>
    <property type="match status" value="1"/>
</dbReference>
<reference evidence="14 15" key="1">
    <citation type="submission" date="2019-03" db="EMBL/GenBank/DDBJ databases">
        <title>Metabolic potential of uncultured bacteria and archaea associated with petroleum seepage in deep-sea sediments.</title>
        <authorList>
            <person name="Dong X."/>
            <person name="Hubert C."/>
        </authorList>
    </citation>
    <scope>NUCLEOTIDE SEQUENCE [LARGE SCALE GENOMIC DNA]</scope>
    <source>
        <strain evidence="14">E26_bin6</strain>
    </source>
</reference>
<evidence type="ECO:0000256" key="3">
    <source>
        <dbReference type="ARBA" id="ARBA00012973"/>
    </source>
</evidence>
<feature type="binding site" evidence="12">
    <location>
        <position position="204"/>
    </location>
    <ligand>
        <name>Mn(2+)</name>
        <dbReference type="ChEBI" id="CHEBI:29035"/>
    </ligand>
</feature>
<evidence type="ECO:0000256" key="8">
    <source>
        <dbReference type="ARBA" id="ARBA00022679"/>
    </source>
</evidence>
<name>A0A523ZH58_UNCAE</name>
<comment type="subunit">
    <text evidence="12">Homodimer.</text>
</comment>
<evidence type="ECO:0000256" key="9">
    <source>
        <dbReference type="ARBA" id="ARBA00022723"/>
    </source>
</evidence>
<comment type="catalytic activity">
    <reaction evidence="12">
        <text>3-methyl-2-oxobutanoate + acetyl-CoA + H2O = (2S)-2-isopropylmalate + CoA + H(+)</text>
        <dbReference type="Rhea" id="RHEA:21524"/>
        <dbReference type="ChEBI" id="CHEBI:1178"/>
        <dbReference type="ChEBI" id="CHEBI:11851"/>
        <dbReference type="ChEBI" id="CHEBI:15377"/>
        <dbReference type="ChEBI" id="CHEBI:15378"/>
        <dbReference type="ChEBI" id="CHEBI:57287"/>
        <dbReference type="ChEBI" id="CHEBI:57288"/>
        <dbReference type="EC" id="2.3.3.13"/>
    </reaction>
</comment>
<dbReference type="FunFam" id="3.20.20.70:FF:000010">
    <property type="entry name" value="2-isopropylmalate synthase"/>
    <property type="match status" value="1"/>
</dbReference>
<dbReference type="GO" id="GO:0003852">
    <property type="term" value="F:2-isopropylmalate synthase activity"/>
    <property type="evidence" value="ECO:0007669"/>
    <property type="project" value="UniProtKB-UniRule"/>
</dbReference>
<dbReference type="Pfam" id="PF08502">
    <property type="entry name" value="LeuA_dimer"/>
    <property type="match status" value="1"/>
</dbReference>
<gene>
    <name evidence="12" type="primary">leuA</name>
    <name evidence="14" type="ORF">E3I16_01220</name>
</gene>
<keyword evidence="9 12" id="KW-0479">Metal-binding</keyword>
<evidence type="ECO:0000256" key="7">
    <source>
        <dbReference type="ARBA" id="ARBA00022605"/>
    </source>
</evidence>
<dbReference type="InterPro" id="IPR013785">
    <property type="entry name" value="Aldolase_TIM"/>
</dbReference>